<dbReference type="AlphaFoldDB" id="A0A2T7ULM5"/>
<sequence length="125" mass="13937">MLLNPDDFETHVAHAPAGGVRDAFTAFAHAEYPGGLTARATSKGFIAHELRIEDGDFWYFSAVLNEEWVLWYFRKPAFRDRLVETDAVRAAFPTAHVTPKGEVSLRVRDAETAQAVIAHLSAPQR</sequence>
<keyword evidence="2" id="KW-1185">Reference proteome</keyword>
<accession>A0A2T7ULM5</accession>
<dbReference type="Proteomes" id="UP000244810">
    <property type="component" value="Unassembled WGS sequence"/>
</dbReference>
<dbReference type="RefSeq" id="WP_107754912.1">
    <property type="nucleotide sequence ID" value="NZ_QBKF01000018.1"/>
</dbReference>
<evidence type="ECO:0000313" key="2">
    <source>
        <dbReference type="Proteomes" id="UP000244810"/>
    </source>
</evidence>
<evidence type="ECO:0000313" key="1">
    <source>
        <dbReference type="EMBL" id="PVE45600.1"/>
    </source>
</evidence>
<dbReference type="OrthoDB" id="6989933at2"/>
<reference evidence="1 2" key="1">
    <citation type="journal article" date="2011" name="Syst. Appl. Microbiol.">
        <title>Defluviimonas denitrificans gen. nov., sp. nov., and Pararhodobacter aggregans gen. nov., sp. nov., non-phototrophic Rhodobacteraceae from the biofilter of a marine aquaculture.</title>
        <authorList>
            <person name="Foesel B.U."/>
            <person name="Drake H.L."/>
            <person name="Schramm A."/>
        </authorList>
    </citation>
    <scope>NUCLEOTIDE SEQUENCE [LARGE SCALE GENOMIC DNA]</scope>
    <source>
        <strain evidence="1 2">D1-19</strain>
    </source>
</reference>
<organism evidence="1 2">
    <name type="scientific">Pararhodobacter aggregans</name>
    <dbReference type="NCBI Taxonomy" id="404875"/>
    <lineage>
        <taxon>Bacteria</taxon>
        <taxon>Pseudomonadati</taxon>
        <taxon>Pseudomonadota</taxon>
        <taxon>Alphaproteobacteria</taxon>
        <taxon>Rhodobacterales</taxon>
        <taxon>Paracoccaceae</taxon>
        <taxon>Pararhodobacter</taxon>
    </lineage>
</organism>
<comment type="caution">
    <text evidence="1">The sequence shown here is derived from an EMBL/GenBank/DDBJ whole genome shotgun (WGS) entry which is preliminary data.</text>
</comment>
<proteinExistence type="predicted"/>
<name>A0A2T7ULM5_9RHOB</name>
<gene>
    <name evidence="1" type="ORF">DDE23_20260</name>
</gene>
<protein>
    <submittedName>
        <fullName evidence="1">Uncharacterized protein</fullName>
    </submittedName>
</protein>
<dbReference type="EMBL" id="QDDR01000013">
    <property type="protein sequence ID" value="PVE45600.1"/>
    <property type="molecule type" value="Genomic_DNA"/>
</dbReference>